<reference evidence="1" key="1">
    <citation type="submission" date="2021-02" db="EMBL/GenBank/DDBJ databases">
        <authorList>
            <person name="Nowell W R."/>
        </authorList>
    </citation>
    <scope>NUCLEOTIDE SEQUENCE</scope>
</reference>
<dbReference type="AlphaFoldDB" id="A0A814DK71"/>
<sequence>MEVFIKEPSEHSHVPDPNRLHIVRLKNKLKERSASSDEGGTTILFDVLHKVPLSVSANLSTNEALLQTIHRERPTIQLDHNGRLPLIRGRNEPNFSGSSSICPKSYYQLFTVHGIYSSQIIPLVYVLLIGKDTNDYNKFFEQLMLHYDYDPESILVGFESGTLKSTKAVFPDAIQIGSRRGKPKFSLQLWDIYERVIQDLSRSNNAVEGWHHAFNNRVSIKHPSITKLAKCILREQSRFEIDIE</sequence>
<evidence type="ECO:0000313" key="1">
    <source>
        <dbReference type="EMBL" id="CAF0956647.1"/>
    </source>
</evidence>
<name>A0A814DK71_9BILA</name>
<organism evidence="1 2">
    <name type="scientific">Rotaria sordida</name>
    <dbReference type="NCBI Taxonomy" id="392033"/>
    <lineage>
        <taxon>Eukaryota</taxon>
        <taxon>Metazoa</taxon>
        <taxon>Spiralia</taxon>
        <taxon>Gnathifera</taxon>
        <taxon>Rotifera</taxon>
        <taxon>Eurotatoria</taxon>
        <taxon>Bdelloidea</taxon>
        <taxon>Philodinida</taxon>
        <taxon>Philodinidae</taxon>
        <taxon>Rotaria</taxon>
    </lineage>
</organism>
<accession>A0A814DK71</accession>
<evidence type="ECO:0000313" key="2">
    <source>
        <dbReference type="Proteomes" id="UP000663854"/>
    </source>
</evidence>
<protein>
    <recommendedName>
        <fullName evidence="3">MULE transposase domain-containing protein</fullName>
    </recommendedName>
</protein>
<dbReference type="Proteomes" id="UP000663854">
    <property type="component" value="Unassembled WGS sequence"/>
</dbReference>
<evidence type="ECO:0008006" key="3">
    <source>
        <dbReference type="Google" id="ProtNLM"/>
    </source>
</evidence>
<comment type="caution">
    <text evidence="1">The sequence shown here is derived from an EMBL/GenBank/DDBJ whole genome shotgun (WGS) entry which is preliminary data.</text>
</comment>
<proteinExistence type="predicted"/>
<gene>
    <name evidence="1" type="ORF">PYM288_LOCUS12407</name>
</gene>
<dbReference type="EMBL" id="CAJNOH010000229">
    <property type="protein sequence ID" value="CAF0956647.1"/>
    <property type="molecule type" value="Genomic_DNA"/>
</dbReference>